<evidence type="ECO:0000313" key="2">
    <source>
        <dbReference type="Proteomes" id="UP001597549"/>
    </source>
</evidence>
<proteinExistence type="predicted"/>
<comment type="caution">
    <text evidence="1">The sequence shown here is derived from an EMBL/GenBank/DDBJ whole genome shotgun (WGS) entry which is preliminary data.</text>
</comment>
<protein>
    <submittedName>
        <fullName evidence="1">Uncharacterized protein</fullName>
    </submittedName>
</protein>
<name>A0ABW5Z485_9FLAO</name>
<dbReference type="EMBL" id="JBHUOL010000006">
    <property type="protein sequence ID" value="MFD2907635.1"/>
    <property type="molecule type" value="Genomic_DNA"/>
</dbReference>
<gene>
    <name evidence="1" type="ORF">ACFSX9_02700</name>
</gene>
<dbReference type="Proteomes" id="UP001597549">
    <property type="component" value="Unassembled WGS sequence"/>
</dbReference>
<reference evidence="2" key="1">
    <citation type="journal article" date="2019" name="Int. J. Syst. Evol. Microbiol.">
        <title>The Global Catalogue of Microorganisms (GCM) 10K type strain sequencing project: providing services to taxonomists for standard genome sequencing and annotation.</title>
        <authorList>
            <consortium name="The Broad Institute Genomics Platform"/>
            <consortium name="The Broad Institute Genome Sequencing Center for Infectious Disease"/>
            <person name="Wu L."/>
            <person name="Ma J."/>
        </authorList>
    </citation>
    <scope>NUCLEOTIDE SEQUENCE [LARGE SCALE GENOMIC DNA]</scope>
    <source>
        <strain evidence="2">KCTC 52644</strain>
    </source>
</reference>
<dbReference type="RefSeq" id="WP_379804068.1">
    <property type="nucleotide sequence ID" value="NZ_JBHUOL010000006.1"/>
</dbReference>
<evidence type="ECO:0000313" key="1">
    <source>
        <dbReference type="EMBL" id="MFD2907635.1"/>
    </source>
</evidence>
<keyword evidence="2" id="KW-1185">Reference proteome</keyword>
<sequence>MKIKFYLFIIISFYSTLTFGQTKSLRELLLEVDLVAITEKIPDPFYPYERKIALNDHQAVILVDSVKIISYLKKGNKNLSTQKFIIIKDSENGFLQSILAPEAIIPISLYNKQQVYKTILFAKIQKYFTEVHYFKEMDEINFTTIENFMHWVENTQKLKSEEERCKLYIEKYLSMLERNTVCEGFHFFENILLPTSNFMLYYKLKTPKAIILTTQQKERLKNYVFYDAYFDDIENTKLVYEFYPEETLEFYKTKLATIRTYDDAFDENPARYNEFLEFILKNNNKWNKDTQLVLEIIDDYYSNNKSLKREAFERLVEKINK</sequence>
<organism evidence="1 2">
    <name type="scientific">Flavobacterium ardleyense</name>
    <dbReference type="NCBI Taxonomy" id="2038737"/>
    <lineage>
        <taxon>Bacteria</taxon>
        <taxon>Pseudomonadati</taxon>
        <taxon>Bacteroidota</taxon>
        <taxon>Flavobacteriia</taxon>
        <taxon>Flavobacteriales</taxon>
        <taxon>Flavobacteriaceae</taxon>
        <taxon>Flavobacterium</taxon>
    </lineage>
</organism>
<accession>A0ABW5Z485</accession>